<sequence length="188" mass="21938">MIKTPEVSTEFYKMRWQELDAYVAKGKDLVPDLPIWKLIKSRPLDTLSLEQLVRSGWRIYWIPSLYNEGHCLYSNKEIVMGSYPDAYERDKTLLHELTHAWYGDSSVGNRDMLYSIEHAAVEWIARKCRNNPLLLRGAWSEFGLEPMIYDLASYKAAHPMAGDPNLQMTFPWEEARIRQHALSTLLMD</sequence>
<organism evidence="1 2">
    <name type="scientific">Candidatus Daviesbacteria bacterium GW2011_GWA2_38_24</name>
    <dbReference type="NCBI Taxonomy" id="1618422"/>
    <lineage>
        <taxon>Bacteria</taxon>
        <taxon>Candidatus Daviesiibacteriota</taxon>
    </lineage>
</organism>
<gene>
    <name evidence="1" type="ORF">US86_C0003G0021</name>
</gene>
<dbReference type="Proteomes" id="UP000034235">
    <property type="component" value="Unassembled WGS sequence"/>
</dbReference>
<accession>A0A0G0JGI1</accession>
<evidence type="ECO:0008006" key="3">
    <source>
        <dbReference type="Google" id="ProtNLM"/>
    </source>
</evidence>
<protein>
    <recommendedName>
        <fullName evidence="3">IrrE N-terminal-like domain-containing protein</fullName>
    </recommendedName>
</protein>
<name>A0A0G0JGI1_9BACT</name>
<evidence type="ECO:0000313" key="2">
    <source>
        <dbReference type="Proteomes" id="UP000034235"/>
    </source>
</evidence>
<proteinExistence type="predicted"/>
<comment type="caution">
    <text evidence="1">The sequence shown here is derived from an EMBL/GenBank/DDBJ whole genome shotgun (WGS) entry which is preliminary data.</text>
</comment>
<dbReference type="EMBL" id="LBUP01000003">
    <property type="protein sequence ID" value="KKQ66778.1"/>
    <property type="molecule type" value="Genomic_DNA"/>
</dbReference>
<evidence type="ECO:0000313" key="1">
    <source>
        <dbReference type="EMBL" id="KKQ66778.1"/>
    </source>
</evidence>
<dbReference type="AlphaFoldDB" id="A0A0G0JGI1"/>
<reference evidence="1 2" key="1">
    <citation type="journal article" date="2015" name="Nature">
        <title>rRNA introns, odd ribosomes, and small enigmatic genomes across a large radiation of phyla.</title>
        <authorList>
            <person name="Brown C.T."/>
            <person name="Hug L.A."/>
            <person name="Thomas B.C."/>
            <person name="Sharon I."/>
            <person name="Castelle C.J."/>
            <person name="Singh A."/>
            <person name="Wilkins M.J."/>
            <person name="Williams K.H."/>
            <person name="Banfield J.F."/>
        </authorList>
    </citation>
    <scope>NUCLEOTIDE SEQUENCE [LARGE SCALE GENOMIC DNA]</scope>
</reference>